<keyword evidence="1" id="KW-0732">Signal</keyword>
<organism evidence="2 3">
    <name type="scientific">Brassica cretica</name>
    <name type="common">Mustard</name>
    <dbReference type="NCBI Taxonomy" id="69181"/>
    <lineage>
        <taxon>Eukaryota</taxon>
        <taxon>Viridiplantae</taxon>
        <taxon>Streptophyta</taxon>
        <taxon>Embryophyta</taxon>
        <taxon>Tracheophyta</taxon>
        <taxon>Spermatophyta</taxon>
        <taxon>Magnoliopsida</taxon>
        <taxon>eudicotyledons</taxon>
        <taxon>Gunneridae</taxon>
        <taxon>Pentapetalae</taxon>
        <taxon>rosids</taxon>
        <taxon>malvids</taxon>
        <taxon>Brassicales</taxon>
        <taxon>Brassicaceae</taxon>
        <taxon>Brassiceae</taxon>
        <taxon>Brassica</taxon>
    </lineage>
</organism>
<evidence type="ECO:0000256" key="1">
    <source>
        <dbReference type="SAM" id="SignalP"/>
    </source>
</evidence>
<dbReference type="Gene3D" id="2.80.10.50">
    <property type="match status" value="1"/>
</dbReference>
<evidence type="ECO:0008006" key="4">
    <source>
        <dbReference type="Google" id="ProtNLM"/>
    </source>
</evidence>
<dbReference type="EMBL" id="QGKV02000297">
    <property type="protein sequence ID" value="KAF3611834.1"/>
    <property type="molecule type" value="Genomic_DNA"/>
</dbReference>
<accession>A0ABQ7F7W4</accession>
<keyword evidence="3" id="KW-1185">Reference proteome</keyword>
<dbReference type="InterPro" id="IPR011065">
    <property type="entry name" value="Kunitz_inhibitor_STI-like_sf"/>
</dbReference>
<protein>
    <recommendedName>
        <fullName evidence="4">Secreted protein</fullName>
    </recommendedName>
</protein>
<feature type="signal peptide" evidence="1">
    <location>
        <begin position="1"/>
        <end position="20"/>
    </location>
</feature>
<dbReference type="SUPFAM" id="SSF50386">
    <property type="entry name" value="STI-like"/>
    <property type="match status" value="1"/>
</dbReference>
<reference evidence="2 3" key="1">
    <citation type="journal article" date="2020" name="BMC Genomics">
        <title>Intraspecific diversification of the crop wild relative Brassica cretica Lam. using demographic model selection.</title>
        <authorList>
            <person name="Kioukis A."/>
            <person name="Michalopoulou V.A."/>
            <person name="Briers L."/>
            <person name="Pirintsos S."/>
            <person name="Studholme D.J."/>
            <person name="Pavlidis P."/>
            <person name="Sarris P.F."/>
        </authorList>
    </citation>
    <scope>NUCLEOTIDE SEQUENCE [LARGE SCALE GENOMIC DNA]</scope>
    <source>
        <strain evidence="3">cv. PFS-1207/04</strain>
    </source>
</reference>
<gene>
    <name evidence="2" type="ORF">DY000_02045240</name>
</gene>
<dbReference type="InterPro" id="IPR002160">
    <property type="entry name" value="Prot_inh_Kunz-lg"/>
</dbReference>
<dbReference type="Proteomes" id="UP000266723">
    <property type="component" value="Unassembled WGS sequence"/>
</dbReference>
<name>A0ABQ7F7W4_BRACR</name>
<sequence>MYISAFFSVFSLLLFWLSQTVPDRWSKATWVRRRFVQEFIQIEKARDDDYKFVLCPREGNCFDVGIFVDEKGVRHLALSYFLVMFRKAHVTDGSTFKAISM</sequence>
<comment type="caution">
    <text evidence="2">The sequence shown here is derived from an EMBL/GenBank/DDBJ whole genome shotgun (WGS) entry which is preliminary data.</text>
</comment>
<evidence type="ECO:0000313" key="2">
    <source>
        <dbReference type="EMBL" id="KAF3611834.1"/>
    </source>
</evidence>
<proteinExistence type="predicted"/>
<evidence type="ECO:0000313" key="3">
    <source>
        <dbReference type="Proteomes" id="UP000266723"/>
    </source>
</evidence>
<dbReference type="Pfam" id="PF00197">
    <property type="entry name" value="Kunitz_legume"/>
    <property type="match status" value="1"/>
</dbReference>
<feature type="chain" id="PRO_5047521274" description="Secreted protein" evidence="1">
    <location>
        <begin position="21"/>
        <end position="101"/>
    </location>
</feature>